<dbReference type="InterPro" id="IPR013154">
    <property type="entry name" value="ADH-like_N"/>
</dbReference>
<evidence type="ECO:0000256" key="5">
    <source>
        <dbReference type="ARBA" id="ARBA00023002"/>
    </source>
</evidence>
<dbReference type="Proteomes" id="UP000240009">
    <property type="component" value="Unassembled WGS sequence"/>
</dbReference>
<comment type="similarity">
    <text evidence="2 6">Belongs to the zinc-containing alcohol dehydrogenase family.</text>
</comment>
<dbReference type="RefSeq" id="WP_105356055.1">
    <property type="nucleotide sequence ID" value="NZ_PUIA01000057.1"/>
</dbReference>
<evidence type="ECO:0000256" key="1">
    <source>
        <dbReference type="ARBA" id="ARBA00001947"/>
    </source>
</evidence>
<dbReference type="InterPro" id="IPR036291">
    <property type="entry name" value="NAD(P)-bd_dom_sf"/>
</dbReference>
<dbReference type="PANTHER" id="PTHR43161:SF9">
    <property type="entry name" value="SORBITOL DEHYDROGENASE"/>
    <property type="match status" value="1"/>
</dbReference>
<proteinExistence type="inferred from homology"/>
<gene>
    <name evidence="8" type="ORF">C5Y96_17700</name>
</gene>
<evidence type="ECO:0000313" key="8">
    <source>
        <dbReference type="EMBL" id="PQO27376.1"/>
    </source>
</evidence>
<evidence type="ECO:0000256" key="3">
    <source>
        <dbReference type="ARBA" id="ARBA00022723"/>
    </source>
</evidence>
<protein>
    <submittedName>
        <fullName evidence="8">Galactitol-1-phosphate 5-dehydrogenase</fullName>
    </submittedName>
</protein>
<dbReference type="SMART" id="SM00829">
    <property type="entry name" value="PKS_ER"/>
    <property type="match status" value="1"/>
</dbReference>
<dbReference type="Gene3D" id="3.90.180.10">
    <property type="entry name" value="Medium-chain alcohol dehydrogenases, catalytic domain"/>
    <property type="match status" value="1"/>
</dbReference>
<dbReference type="Pfam" id="PF00107">
    <property type="entry name" value="ADH_zinc_N"/>
    <property type="match status" value="1"/>
</dbReference>
<reference evidence="8 9" key="1">
    <citation type="submission" date="2018-02" db="EMBL/GenBank/DDBJ databases">
        <title>Comparative genomes isolates from brazilian mangrove.</title>
        <authorList>
            <person name="Araujo J.E."/>
            <person name="Taketani R.G."/>
            <person name="Silva M.C.P."/>
            <person name="Loureco M.V."/>
            <person name="Andreote F.D."/>
        </authorList>
    </citation>
    <scope>NUCLEOTIDE SEQUENCE [LARGE SCALE GENOMIC DNA]</scope>
    <source>
        <strain evidence="8 9">HEX-2 MGV</strain>
    </source>
</reference>
<name>A0A2S8F5E1_9BACT</name>
<dbReference type="GO" id="GO:0016616">
    <property type="term" value="F:oxidoreductase activity, acting on the CH-OH group of donors, NAD or NADP as acceptor"/>
    <property type="evidence" value="ECO:0007669"/>
    <property type="project" value="UniProtKB-ARBA"/>
</dbReference>
<keyword evidence="5" id="KW-0560">Oxidoreductase</keyword>
<evidence type="ECO:0000256" key="6">
    <source>
        <dbReference type="RuleBase" id="RU361277"/>
    </source>
</evidence>
<dbReference type="SUPFAM" id="SSF50129">
    <property type="entry name" value="GroES-like"/>
    <property type="match status" value="1"/>
</dbReference>
<feature type="domain" description="Enoyl reductase (ER)" evidence="7">
    <location>
        <begin position="15"/>
        <end position="353"/>
    </location>
</feature>
<dbReference type="GO" id="GO:0008270">
    <property type="term" value="F:zinc ion binding"/>
    <property type="evidence" value="ECO:0007669"/>
    <property type="project" value="InterPro"/>
</dbReference>
<dbReference type="EMBL" id="PUIA01000057">
    <property type="protein sequence ID" value="PQO27376.1"/>
    <property type="molecule type" value="Genomic_DNA"/>
</dbReference>
<dbReference type="InterPro" id="IPR013149">
    <property type="entry name" value="ADH-like_C"/>
</dbReference>
<accession>A0A2S8F5E1</accession>
<dbReference type="PROSITE" id="PS00059">
    <property type="entry name" value="ADH_ZINC"/>
    <property type="match status" value="1"/>
</dbReference>
<dbReference type="Pfam" id="PF08240">
    <property type="entry name" value="ADH_N"/>
    <property type="match status" value="1"/>
</dbReference>
<dbReference type="SUPFAM" id="SSF51735">
    <property type="entry name" value="NAD(P)-binding Rossmann-fold domains"/>
    <property type="match status" value="1"/>
</dbReference>
<keyword evidence="4 6" id="KW-0862">Zinc</keyword>
<dbReference type="InterPro" id="IPR011032">
    <property type="entry name" value="GroES-like_sf"/>
</dbReference>
<dbReference type="InterPro" id="IPR020843">
    <property type="entry name" value="ER"/>
</dbReference>
<evidence type="ECO:0000313" key="9">
    <source>
        <dbReference type="Proteomes" id="UP000240009"/>
    </source>
</evidence>
<dbReference type="InterPro" id="IPR002328">
    <property type="entry name" value="ADH_Zn_CS"/>
</dbReference>
<dbReference type="PANTHER" id="PTHR43161">
    <property type="entry name" value="SORBITOL DEHYDROGENASE"/>
    <property type="match status" value="1"/>
</dbReference>
<comment type="cofactor">
    <cofactor evidence="1 6">
        <name>Zn(2+)</name>
        <dbReference type="ChEBI" id="CHEBI:29105"/>
    </cofactor>
</comment>
<organism evidence="8 9">
    <name type="scientific">Blastopirellula marina</name>
    <dbReference type="NCBI Taxonomy" id="124"/>
    <lineage>
        <taxon>Bacteria</taxon>
        <taxon>Pseudomonadati</taxon>
        <taxon>Planctomycetota</taxon>
        <taxon>Planctomycetia</taxon>
        <taxon>Pirellulales</taxon>
        <taxon>Pirellulaceae</taxon>
        <taxon>Blastopirellula</taxon>
    </lineage>
</organism>
<dbReference type="Gene3D" id="3.40.50.720">
    <property type="entry name" value="NAD(P)-binding Rossmann-like Domain"/>
    <property type="match status" value="1"/>
</dbReference>
<dbReference type="OrthoDB" id="239596at2"/>
<dbReference type="AlphaFoldDB" id="A0A2S8F5E1"/>
<evidence type="ECO:0000256" key="4">
    <source>
        <dbReference type="ARBA" id="ARBA00022833"/>
    </source>
</evidence>
<comment type="caution">
    <text evidence="8">The sequence shown here is derived from an EMBL/GenBank/DDBJ whole genome shotgun (WGS) entry which is preliminary data.</text>
</comment>
<evidence type="ECO:0000256" key="2">
    <source>
        <dbReference type="ARBA" id="ARBA00008072"/>
    </source>
</evidence>
<sequence>MSSTEDKKMEAIVLHAVGDLRYEQVPVPEVEPGKVQVRIGFCGVCGSDIPRCFSKGTYHFPTICGHEFAGTVEACGVGVQNFKPGDRVAVFPLLWRDDHAACEQGKYAQSDGYDYLGSRSDGGFAEFVIAPERNLIRVPDNVSLEEAAMTEPAAVALHAVRRANVRLGDSVAVFGLGPIGLMVAQWLKASGAGPILLFDIQPEKLDIARQLGFENTFDSRTCSVSDVVKQHTDGHGVHVAIEAAGVPPTMLAAIEVVRRSGRVVLLGNPAADVTLPAALISQAMRREIDMLGVWNSDFSVFSDDDDWRTVLAAMSSGILNLKPLVTHRIPLVDGIAALEMMHQQSEFFTKVLIHPQAK</sequence>
<evidence type="ECO:0000259" key="7">
    <source>
        <dbReference type="SMART" id="SM00829"/>
    </source>
</evidence>
<dbReference type="CDD" id="cd08236">
    <property type="entry name" value="sugar_DH"/>
    <property type="match status" value="1"/>
</dbReference>
<keyword evidence="3 6" id="KW-0479">Metal-binding</keyword>